<feature type="region of interest" description="Disordered" evidence="1">
    <location>
        <begin position="1"/>
        <end position="22"/>
    </location>
</feature>
<evidence type="ECO:0000256" key="1">
    <source>
        <dbReference type="SAM" id="MobiDB-lite"/>
    </source>
</evidence>
<dbReference type="Proteomes" id="UP000746584">
    <property type="component" value="Unassembled WGS sequence"/>
</dbReference>
<dbReference type="InterPro" id="IPR032710">
    <property type="entry name" value="NTF2-like_dom_sf"/>
</dbReference>
<dbReference type="Proteomes" id="UP000648535">
    <property type="component" value="Unassembled WGS sequence"/>
</dbReference>
<dbReference type="RefSeq" id="WP_083882155.1">
    <property type="nucleotide sequence ID" value="NZ_BMOI01000019.1"/>
</dbReference>
<dbReference type="EMBL" id="JAFBCG010000001">
    <property type="protein sequence ID" value="MBM7802766.1"/>
    <property type="molecule type" value="Genomic_DNA"/>
</dbReference>
<dbReference type="AlphaFoldDB" id="A0A8H9L2U7"/>
<evidence type="ECO:0000313" key="2">
    <source>
        <dbReference type="EMBL" id="GGL12101.1"/>
    </source>
</evidence>
<dbReference type="PANTHER" id="PTHR38436">
    <property type="entry name" value="POLYKETIDE CYCLASE SNOAL-LIKE DOMAIN"/>
    <property type="match status" value="1"/>
</dbReference>
<sequence>MAVEVTADGGPTLEARDRMRQQDLPLEARFTPDFTDHDAAEGEPEDGSGIAWFWEQFGKAFTDVEREDIETIATPTKVITISTLAGTHTGEWMGHAPTGRRFTGIRNVQVIGFRDGRASERWGSTDQLGILQQLGLA</sequence>
<evidence type="ECO:0000313" key="3">
    <source>
        <dbReference type="EMBL" id="MBM7802766.1"/>
    </source>
</evidence>
<name>A0A8H9L2U7_9MICO</name>
<evidence type="ECO:0000313" key="4">
    <source>
        <dbReference type="Proteomes" id="UP000648535"/>
    </source>
</evidence>
<protein>
    <submittedName>
        <fullName evidence="3">Ester cyclase</fullName>
    </submittedName>
</protein>
<dbReference type="SUPFAM" id="SSF54427">
    <property type="entry name" value="NTF2-like"/>
    <property type="match status" value="1"/>
</dbReference>
<dbReference type="EMBL" id="BMOI01000019">
    <property type="protein sequence ID" value="GGL12101.1"/>
    <property type="molecule type" value="Genomic_DNA"/>
</dbReference>
<proteinExistence type="predicted"/>
<dbReference type="InterPro" id="IPR009959">
    <property type="entry name" value="Cyclase_SnoaL-like"/>
</dbReference>
<dbReference type="PANTHER" id="PTHR38436:SF1">
    <property type="entry name" value="ESTER CYCLASE"/>
    <property type="match status" value="1"/>
</dbReference>
<reference evidence="3 5" key="3">
    <citation type="submission" date="2021-01" db="EMBL/GenBank/DDBJ databases">
        <title>Sequencing the genomes of 1000 actinobacteria strains.</title>
        <authorList>
            <person name="Klenk H.-P."/>
        </authorList>
    </citation>
    <scope>NUCLEOTIDE SEQUENCE [LARGE SCALE GENOMIC DNA]</scope>
    <source>
        <strain evidence="3 5">DSM 20542</strain>
    </source>
</reference>
<reference evidence="2" key="1">
    <citation type="journal article" date="2014" name="Int. J. Syst. Evol. Microbiol.">
        <title>Complete genome sequence of Corynebacterium casei LMG S-19264T (=DSM 44701T), isolated from a smear-ripened cheese.</title>
        <authorList>
            <consortium name="US DOE Joint Genome Institute (JGI-PGF)"/>
            <person name="Walter F."/>
            <person name="Albersmeier A."/>
            <person name="Kalinowski J."/>
            <person name="Ruckert C."/>
        </authorList>
    </citation>
    <scope>NUCLEOTIDE SEQUENCE</scope>
    <source>
        <strain evidence="2">JCM 1480</strain>
    </source>
</reference>
<organism evidence="2 4">
    <name type="scientific">Curtobacterium luteum</name>
    <dbReference type="NCBI Taxonomy" id="33881"/>
    <lineage>
        <taxon>Bacteria</taxon>
        <taxon>Bacillati</taxon>
        <taxon>Actinomycetota</taxon>
        <taxon>Actinomycetes</taxon>
        <taxon>Micrococcales</taxon>
        <taxon>Microbacteriaceae</taxon>
        <taxon>Curtobacterium</taxon>
    </lineage>
</organism>
<dbReference type="Pfam" id="PF07366">
    <property type="entry name" value="SnoaL"/>
    <property type="match status" value="1"/>
</dbReference>
<dbReference type="Gene3D" id="3.10.450.50">
    <property type="match status" value="1"/>
</dbReference>
<dbReference type="GO" id="GO:0030638">
    <property type="term" value="P:polyketide metabolic process"/>
    <property type="evidence" value="ECO:0007669"/>
    <property type="project" value="InterPro"/>
</dbReference>
<accession>A0A8H9L2U7</accession>
<keyword evidence="5" id="KW-1185">Reference proteome</keyword>
<evidence type="ECO:0000313" key="5">
    <source>
        <dbReference type="Proteomes" id="UP000746584"/>
    </source>
</evidence>
<gene>
    <name evidence="2" type="ORF">GCM10009769_32600</name>
    <name evidence="3" type="ORF">JOE58_002017</name>
</gene>
<comment type="caution">
    <text evidence="2">The sequence shown here is derived from an EMBL/GenBank/DDBJ whole genome shotgun (WGS) entry which is preliminary data.</text>
</comment>
<reference evidence="2" key="2">
    <citation type="submission" date="2020-09" db="EMBL/GenBank/DDBJ databases">
        <authorList>
            <person name="Sun Q."/>
            <person name="Ohkuma M."/>
        </authorList>
    </citation>
    <scope>NUCLEOTIDE SEQUENCE</scope>
    <source>
        <strain evidence="2">JCM 1480</strain>
    </source>
</reference>